<dbReference type="AlphaFoldDB" id="A0DNS3"/>
<evidence type="ECO:0008006" key="4">
    <source>
        <dbReference type="Google" id="ProtNLM"/>
    </source>
</evidence>
<sequence length="116" mass="13672">MKQTVYLLSKKLNKSYFQLSTLFKIHLKLKSIQAVQTESKRKLQLHHFLFSSVQQVGIEKGQIILSEQVNTIRSGDQFIQKQQIDRGRLKNIKSTQKKQRSKRNQSQNTKCIRKEN</sequence>
<dbReference type="InParanoid" id="A0DNS3"/>
<evidence type="ECO:0000256" key="1">
    <source>
        <dbReference type="SAM" id="MobiDB-lite"/>
    </source>
</evidence>
<evidence type="ECO:0000313" key="3">
    <source>
        <dbReference type="Proteomes" id="UP000000600"/>
    </source>
</evidence>
<keyword evidence="3" id="KW-1185">Reference proteome</keyword>
<name>A0DNS3_PARTE</name>
<evidence type="ECO:0000313" key="2">
    <source>
        <dbReference type="EMBL" id="CAK84690.1"/>
    </source>
</evidence>
<feature type="compositionally biased region" description="Basic residues" evidence="1">
    <location>
        <begin position="89"/>
        <end position="103"/>
    </location>
</feature>
<protein>
    <recommendedName>
        <fullName evidence="4">Transmembrane protein</fullName>
    </recommendedName>
</protein>
<gene>
    <name evidence="2" type="ORF">GSPATT00018886001</name>
</gene>
<dbReference type="Proteomes" id="UP000000600">
    <property type="component" value="Unassembled WGS sequence"/>
</dbReference>
<dbReference type="RefSeq" id="XP_001452087.1">
    <property type="nucleotide sequence ID" value="XM_001452050.1"/>
</dbReference>
<organism evidence="2 3">
    <name type="scientific">Paramecium tetraurelia</name>
    <dbReference type="NCBI Taxonomy" id="5888"/>
    <lineage>
        <taxon>Eukaryota</taxon>
        <taxon>Sar</taxon>
        <taxon>Alveolata</taxon>
        <taxon>Ciliophora</taxon>
        <taxon>Intramacronucleata</taxon>
        <taxon>Oligohymenophorea</taxon>
        <taxon>Peniculida</taxon>
        <taxon>Parameciidae</taxon>
        <taxon>Paramecium</taxon>
    </lineage>
</organism>
<proteinExistence type="predicted"/>
<dbReference type="GeneID" id="5037872"/>
<dbReference type="KEGG" id="ptm:GSPATT00018886001"/>
<reference evidence="2 3" key="1">
    <citation type="journal article" date="2006" name="Nature">
        <title>Global trends of whole-genome duplications revealed by the ciliate Paramecium tetraurelia.</title>
        <authorList>
            <consortium name="Genoscope"/>
            <person name="Aury J.-M."/>
            <person name="Jaillon O."/>
            <person name="Duret L."/>
            <person name="Noel B."/>
            <person name="Jubin C."/>
            <person name="Porcel B.M."/>
            <person name="Segurens B."/>
            <person name="Daubin V."/>
            <person name="Anthouard V."/>
            <person name="Aiach N."/>
            <person name="Arnaiz O."/>
            <person name="Billaut A."/>
            <person name="Beisson J."/>
            <person name="Blanc I."/>
            <person name="Bouhouche K."/>
            <person name="Camara F."/>
            <person name="Duharcourt S."/>
            <person name="Guigo R."/>
            <person name="Gogendeau D."/>
            <person name="Katinka M."/>
            <person name="Keller A.-M."/>
            <person name="Kissmehl R."/>
            <person name="Klotz C."/>
            <person name="Koll F."/>
            <person name="Le Moue A."/>
            <person name="Lepere C."/>
            <person name="Malinsky S."/>
            <person name="Nowacki M."/>
            <person name="Nowak J.K."/>
            <person name="Plattner H."/>
            <person name="Poulain J."/>
            <person name="Ruiz F."/>
            <person name="Serrano V."/>
            <person name="Zagulski M."/>
            <person name="Dessen P."/>
            <person name="Betermier M."/>
            <person name="Weissenbach J."/>
            <person name="Scarpelli C."/>
            <person name="Schachter V."/>
            <person name="Sperling L."/>
            <person name="Meyer E."/>
            <person name="Cohen J."/>
            <person name="Wincker P."/>
        </authorList>
    </citation>
    <scope>NUCLEOTIDE SEQUENCE [LARGE SCALE GENOMIC DNA]</scope>
    <source>
        <strain evidence="2 3">Stock d4-2</strain>
    </source>
</reference>
<accession>A0DNS3</accession>
<feature type="region of interest" description="Disordered" evidence="1">
    <location>
        <begin position="89"/>
        <end position="116"/>
    </location>
</feature>
<dbReference type="HOGENOM" id="CLU_2101680_0_0_1"/>
<dbReference type="EMBL" id="CT868518">
    <property type="protein sequence ID" value="CAK84690.1"/>
    <property type="molecule type" value="Genomic_DNA"/>
</dbReference>